<dbReference type="Proteomes" id="UP000277212">
    <property type="component" value="Unassembled WGS sequence"/>
</dbReference>
<dbReference type="GO" id="GO:0004185">
    <property type="term" value="F:serine-type carboxypeptidase activity"/>
    <property type="evidence" value="ECO:0007669"/>
    <property type="project" value="InterPro"/>
</dbReference>
<dbReference type="GO" id="GO:0006508">
    <property type="term" value="P:proteolysis"/>
    <property type="evidence" value="ECO:0007669"/>
    <property type="project" value="UniProtKB-KW"/>
</dbReference>
<dbReference type="Gene3D" id="3.40.50.1820">
    <property type="entry name" value="alpha/beta hydrolase"/>
    <property type="match status" value="2"/>
</dbReference>
<keyword evidence="4" id="KW-0378">Hydrolase</keyword>
<comment type="similarity">
    <text evidence="1">Belongs to the peptidase S10 family.</text>
</comment>
<organism evidence="6 7">
    <name type="scientific">Fusarium kuroshium</name>
    <dbReference type="NCBI Taxonomy" id="2010991"/>
    <lineage>
        <taxon>Eukaryota</taxon>
        <taxon>Fungi</taxon>
        <taxon>Dikarya</taxon>
        <taxon>Ascomycota</taxon>
        <taxon>Pezizomycotina</taxon>
        <taxon>Sordariomycetes</taxon>
        <taxon>Hypocreomycetidae</taxon>
        <taxon>Hypocreales</taxon>
        <taxon>Nectriaceae</taxon>
        <taxon>Fusarium</taxon>
        <taxon>Fusarium solani species complex</taxon>
    </lineage>
</organism>
<evidence type="ECO:0000256" key="3">
    <source>
        <dbReference type="ARBA" id="ARBA00022670"/>
    </source>
</evidence>
<accession>A0A3M2S5L8</accession>
<keyword evidence="5" id="KW-0325">Glycoprotein</keyword>
<proteinExistence type="inferred from homology"/>
<dbReference type="OrthoDB" id="443318at2759"/>
<dbReference type="InterPro" id="IPR029058">
    <property type="entry name" value="AB_hydrolase_fold"/>
</dbReference>
<dbReference type="InterPro" id="IPR001563">
    <property type="entry name" value="Peptidase_S10"/>
</dbReference>
<evidence type="ECO:0008006" key="8">
    <source>
        <dbReference type="Google" id="ProtNLM"/>
    </source>
</evidence>
<name>A0A3M2S5L8_9HYPO</name>
<sequence length="524" mass="58101">MHAKLKRLFCTSFDSLMINNVNVKFVPPPQGLQVLQSKLFQGAEISYKKTSICEATCGVNSYSDDDLSAHLFFWYFESRNEPNNAPTSIYLGGGPGTTSFDGASGFPCLFNPDGNSTTLNDFSWNNNVNMLFPEWKTESDEISLWTSSYGGMYGPHFFSYFQDQSELIENGTPSLENATTLNLATLGLDEPGIDYRAMTMGYPTFGHNNTYGIQVLSEEVYEELMAQIVAPDEGCYALIDRCRGLVAEGDPERFGTNETVNEACVEATNMCFGVIQGAYGLLSDRSPFDVTVSNVTVLPWHYMDNYFNQAWVQQELGVPLNFTADWGLIAKGFLGETGDPMIGGFTTLEKVIQRGVNVAIIYGDRDYRCPWYGGENVSLALNFQDAEGFRSAGYEFITTNSSRKAGFVREHGNLSFSRIFQAGHGVPAYQPETMSELFERAMFGRDIATGKVNLAQNRTYSTTGPKSVADVKNKVTEELENMCFVRLPESCTDEQLAALANGTAAVKDWIVVEPRGKKPRPMQQ</sequence>
<evidence type="ECO:0000313" key="7">
    <source>
        <dbReference type="Proteomes" id="UP000277212"/>
    </source>
</evidence>
<dbReference type="SUPFAM" id="SSF53474">
    <property type="entry name" value="alpha/beta-Hydrolases"/>
    <property type="match status" value="1"/>
</dbReference>
<evidence type="ECO:0000256" key="4">
    <source>
        <dbReference type="ARBA" id="ARBA00022801"/>
    </source>
</evidence>
<dbReference type="Pfam" id="PF00450">
    <property type="entry name" value="Peptidase_S10"/>
    <property type="match status" value="2"/>
</dbReference>
<dbReference type="GO" id="GO:0000324">
    <property type="term" value="C:fungal-type vacuole"/>
    <property type="evidence" value="ECO:0007669"/>
    <property type="project" value="TreeGrafter"/>
</dbReference>
<evidence type="ECO:0000256" key="1">
    <source>
        <dbReference type="ARBA" id="ARBA00009431"/>
    </source>
</evidence>
<keyword evidence="3" id="KW-0645">Protease</keyword>
<evidence type="ECO:0000313" key="6">
    <source>
        <dbReference type="EMBL" id="RMJ12828.1"/>
    </source>
</evidence>
<comment type="caution">
    <text evidence="6">The sequence shown here is derived from an EMBL/GenBank/DDBJ whole genome shotgun (WGS) entry which is preliminary data.</text>
</comment>
<evidence type="ECO:0000256" key="2">
    <source>
        <dbReference type="ARBA" id="ARBA00022645"/>
    </source>
</evidence>
<dbReference type="PROSITE" id="PS00560">
    <property type="entry name" value="CARBOXYPEPT_SER_HIS"/>
    <property type="match status" value="1"/>
</dbReference>
<dbReference type="AlphaFoldDB" id="A0A3M2S5L8"/>
<keyword evidence="2" id="KW-0121">Carboxypeptidase</keyword>
<dbReference type="PANTHER" id="PTHR11802:SF64">
    <property type="entry name" value="CARBOXYPEPTIDASE"/>
    <property type="match status" value="1"/>
</dbReference>
<evidence type="ECO:0000256" key="5">
    <source>
        <dbReference type="ARBA" id="ARBA00023180"/>
    </source>
</evidence>
<protein>
    <recommendedName>
        <fullName evidence="8">Carboxypeptidase</fullName>
    </recommendedName>
</protein>
<reference evidence="6 7" key="1">
    <citation type="submission" date="2017-06" db="EMBL/GenBank/DDBJ databases">
        <title>Comparative genomic analysis of Ambrosia Fusariam Clade fungi.</title>
        <authorList>
            <person name="Stajich J.E."/>
            <person name="Carrillo J."/>
            <person name="Kijimoto T."/>
            <person name="Eskalen A."/>
            <person name="O'Donnell K."/>
            <person name="Kasson M."/>
        </authorList>
    </citation>
    <scope>NUCLEOTIDE SEQUENCE [LARGE SCALE GENOMIC DNA]</scope>
    <source>
        <strain evidence="6">UCR3666</strain>
    </source>
</reference>
<gene>
    <name evidence="6" type="ORF">CDV36_007517</name>
</gene>
<keyword evidence="7" id="KW-1185">Reference proteome</keyword>
<dbReference type="PANTHER" id="PTHR11802">
    <property type="entry name" value="SERINE PROTEASE FAMILY S10 SERINE CARBOXYPEPTIDASE"/>
    <property type="match status" value="1"/>
</dbReference>
<dbReference type="EMBL" id="NKUJ01000124">
    <property type="protein sequence ID" value="RMJ12828.1"/>
    <property type="molecule type" value="Genomic_DNA"/>
</dbReference>
<dbReference type="InterPro" id="IPR033124">
    <property type="entry name" value="Ser_caboxypep_his_AS"/>
</dbReference>